<feature type="transmembrane region" description="Helical" evidence="1">
    <location>
        <begin position="202"/>
        <end position="219"/>
    </location>
</feature>
<keyword evidence="1" id="KW-0472">Membrane</keyword>
<dbReference type="EMBL" id="JAOQIO010000089">
    <property type="protein sequence ID" value="MCU6795013.1"/>
    <property type="molecule type" value="Genomic_DNA"/>
</dbReference>
<organism evidence="2 3">
    <name type="scientific">Paenibacillus baimaensis</name>
    <dbReference type="NCBI Taxonomy" id="2982185"/>
    <lineage>
        <taxon>Bacteria</taxon>
        <taxon>Bacillati</taxon>
        <taxon>Bacillota</taxon>
        <taxon>Bacilli</taxon>
        <taxon>Bacillales</taxon>
        <taxon>Paenibacillaceae</taxon>
        <taxon>Paenibacillus</taxon>
    </lineage>
</organism>
<dbReference type="RefSeq" id="WP_262686068.1">
    <property type="nucleotide sequence ID" value="NZ_JAOQIO010000089.1"/>
</dbReference>
<gene>
    <name evidence="2" type="ORF">OB236_23175</name>
</gene>
<evidence type="ECO:0008006" key="4">
    <source>
        <dbReference type="Google" id="ProtNLM"/>
    </source>
</evidence>
<feature type="transmembrane region" description="Helical" evidence="1">
    <location>
        <begin position="179"/>
        <end position="196"/>
    </location>
</feature>
<protein>
    <recommendedName>
        <fullName evidence="4">Restriction endonuclease type IV Mrr domain-containing protein</fullName>
    </recommendedName>
</protein>
<keyword evidence="3" id="KW-1185">Reference proteome</keyword>
<proteinExistence type="predicted"/>
<evidence type="ECO:0000313" key="2">
    <source>
        <dbReference type="EMBL" id="MCU6795013.1"/>
    </source>
</evidence>
<evidence type="ECO:0000256" key="1">
    <source>
        <dbReference type="SAM" id="Phobius"/>
    </source>
</evidence>
<name>A0ABT2UK75_9BACL</name>
<feature type="transmembrane region" description="Helical" evidence="1">
    <location>
        <begin position="240"/>
        <end position="262"/>
    </location>
</feature>
<dbReference type="Proteomes" id="UP001652445">
    <property type="component" value="Unassembled WGS sequence"/>
</dbReference>
<keyword evidence="1" id="KW-1133">Transmembrane helix</keyword>
<feature type="transmembrane region" description="Helical" evidence="1">
    <location>
        <begin position="298"/>
        <end position="324"/>
    </location>
</feature>
<keyword evidence="1" id="KW-0812">Transmembrane</keyword>
<sequence>MKDTEYMLKGLSGGELQRLAFELLPRINHELEGLIHSGAVEGTHKTRKGTPDMWKESDEGYLVYVQVTTDSKYGKVYEDLSKSVERLLEEHRAEGALCIAFVSTEPQSSEVLRCQTLCQQNGCRFEIFHNSKIAKALDQVFNHDLRKYFLNITPEIKKSEKAVLITPVQKSEPSSDPRVFIGIGVILSVITMVIYLRNQPLIFWTGTSIFVVMVINSIYRIYTLKKKNVFHTLDSKYKRALWTPVFSWVGAVGAMSITKFPIYSSAQIELVKEEIIQNGMHGIVPRIIEMSFQNPMDLVFLLGQALSLWLLAFLSLLLLTFEVFHTTHLILNKRKHSKSVVLKLLGWINKRTSFSQSLIFLNCYLIVVSILFGSGLFAIFIQYFQSSTSSVLNQAMSLIK</sequence>
<feature type="transmembrane region" description="Helical" evidence="1">
    <location>
        <begin position="358"/>
        <end position="384"/>
    </location>
</feature>
<reference evidence="2 3" key="1">
    <citation type="submission" date="2022-09" db="EMBL/GenBank/DDBJ databases">
        <authorList>
            <person name="Han X.L."/>
            <person name="Wang Q."/>
            <person name="Lu T."/>
        </authorList>
    </citation>
    <scope>NUCLEOTIDE SEQUENCE [LARGE SCALE GENOMIC DNA]</scope>
    <source>
        <strain evidence="2 3">WQ 127069</strain>
    </source>
</reference>
<evidence type="ECO:0000313" key="3">
    <source>
        <dbReference type="Proteomes" id="UP001652445"/>
    </source>
</evidence>
<comment type="caution">
    <text evidence="2">The sequence shown here is derived from an EMBL/GenBank/DDBJ whole genome shotgun (WGS) entry which is preliminary data.</text>
</comment>
<accession>A0ABT2UK75</accession>